<evidence type="ECO:0000313" key="8">
    <source>
        <dbReference type="Proteomes" id="UP000029665"/>
    </source>
</evidence>
<name>A0A060SPE7_PYCCI</name>
<dbReference type="Pfam" id="PF01424">
    <property type="entry name" value="R3H"/>
    <property type="match status" value="1"/>
</dbReference>
<dbReference type="SUPFAM" id="SSF82708">
    <property type="entry name" value="R3H domain"/>
    <property type="match status" value="1"/>
</dbReference>
<dbReference type="InterPro" id="IPR001374">
    <property type="entry name" value="R3H_dom"/>
</dbReference>
<dbReference type="AlphaFoldDB" id="A0A060SPE7"/>
<feature type="compositionally biased region" description="Acidic residues" evidence="5">
    <location>
        <begin position="504"/>
        <end position="525"/>
    </location>
</feature>
<dbReference type="InterPro" id="IPR051189">
    <property type="entry name" value="Splicing_assoc_domain"/>
</dbReference>
<dbReference type="GO" id="GO:0003676">
    <property type="term" value="F:nucleic acid binding"/>
    <property type="evidence" value="ECO:0007669"/>
    <property type="project" value="UniProtKB-UniRule"/>
</dbReference>
<dbReference type="Gene3D" id="3.30.1370.50">
    <property type="entry name" value="R3H-like domain"/>
    <property type="match status" value="1"/>
</dbReference>
<feature type="region of interest" description="Disordered" evidence="5">
    <location>
        <begin position="640"/>
        <end position="675"/>
    </location>
</feature>
<dbReference type="OrthoDB" id="21470at2759"/>
<keyword evidence="3" id="KW-0508">mRNA splicing</keyword>
<feature type="compositionally biased region" description="Acidic residues" evidence="5">
    <location>
        <begin position="440"/>
        <end position="449"/>
    </location>
</feature>
<gene>
    <name evidence="7" type="ORF">BN946_scf184696.g3</name>
</gene>
<organism evidence="7 8">
    <name type="scientific">Pycnoporus cinnabarinus</name>
    <name type="common">Cinnabar-red polypore</name>
    <name type="synonym">Trametes cinnabarina</name>
    <dbReference type="NCBI Taxonomy" id="5643"/>
    <lineage>
        <taxon>Eukaryota</taxon>
        <taxon>Fungi</taxon>
        <taxon>Dikarya</taxon>
        <taxon>Basidiomycota</taxon>
        <taxon>Agaricomycotina</taxon>
        <taxon>Agaricomycetes</taxon>
        <taxon>Polyporales</taxon>
        <taxon>Polyporaceae</taxon>
        <taxon>Trametes</taxon>
    </lineage>
</organism>
<dbReference type="PROSITE" id="PS51061">
    <property type="entry name" value="R3H"/>
    <property type="match status" value="1"/>
</dbReference>
<dbReference type="STRING" id="5643.A0A060SPE7"/>
<evidence type="ECO:0000256" key="4">
    <source>
        <dbReference type="ARBA" id="ARBA00023242"/>
    </source>
</evidence>
<dbReference type="Proteomes" id="UP000029665">
    <property type="component" value="Unassembled WGS sequence"/>
</dbReference>
<keyword evidence="4" id="KW-0539">Nucleus</keyword>
<dbReference type="HOGENOM" id="CLU_011306_0_0_1"/>
<reference evidence="7" key="1">
    <citation type="submission" date="2014-01" db="EMBL/GenBank/DDBJ databases">
        <title>The genome of the white-rot fungus Pycnoporus cinnabarinus: a basidiomycete model with a versatile arsenal for lignocellulosic biomass breakdown.</title>
        <authorList>
            <person name="Levasseur A."/>
            <person name="Lomascolo A."/>
            <person name="Ruiz-Duenas F.J."/>
            <person name="Uzan E."/>
            <person name="Piumi F."/>
            <person name="Kues U."/>
            <person name="Ram A.F.J."/>
            <person name="Murat C."/>
            <person name="Haon M."/>
            <person name="Benoit I."/>
            <person name="Arfi Y."/>
            <person name="Chevret D."/>
            <person name="Drula E."/>
            <person name="Kwon M.J."/>
            <person name="Gouret P."/>
            <person name="Lesage-Meessen L."/>
            <person name="Lombard V."/>
            <person name="Mariette J."/>
            <person name="Noirot C."/>
            <person name="Park J."/>
            <person name="Patyshakuliyeva A."/>
            <person name="Wieneger R.A.B."/>
            <person name="Wosten H.A.B."/>
            <person name="Martin F."/>
            <person name="Coutinho P.M."/>
            <person name="de Vries R."/>
            <person name="Martinez A.T."/>
            <person name="Klopp C."/>
            <person name="Pontarotti P."/>
            <person name="Henrissat B."/>
            <person name="Record E."/>
        </authorList>
    </citation>
    <scope>NUCLEOTIDE SEQUENCE [LARGE SCALE GENOMIC DNA]</scope>
    <source>
        <strain evidence="7">BRFM137</strain>
    </source>
</reference>
<evidence type="ECO:0000256" key="2">
    <source>
        <dbReference type="ARBA" id="ARBA00022664"/>
    </source>
</evidence>
<comment type="caution">
    <text evidence="7">The sequence shown here is derived from an EMBL/GenBank/DDBJ whole genome shotgun (WGS) entry which is preliminary data.</text>
</comment>
<evidence type="ECO:0000256" key="3">
    <source>
        <dbReference type="ARBA" id="ARBA00023187"/>
    </source>
</evidence>
<evidence type="ECO:0000259" key="6">
    <source>
        <dbReference type="PROSITE" id="PS51061"/>
    </source>
</evidence>
<dbReference type="InterPro" id="IPR034082">
    <property type="entry name" value="R3H_G-patch"/>
</dbReference>
<feature type="compositionally biased region" description="Basic and acidic residues" evidence="5">
    <location>
        <begin position="645"/>
        <end position="675"/>
    </location>
</feature>
<dbReference type="CDD" id="cd02646">
    <property type="entry name" value="R3H_G-patch"/>
    <property type="match status" value="1"/>
</dbReference>
<accession>A0A060SPE7</accession>
<evidence type="ECO:0000313" key="7">
    <source>
        <dbReference type="EMBL" id="CDO76051.1"/>
    </source>
</evidence>
<dbReference type="PANTHER" id="PTHR14195">
    <property type="entry name" value="G PATCH DOMAIN CONTAINING PROTEIN 2"/>
    <property type="match status" value="1"/>
</dbReference>
<feature type="region of interest" description="Disordered" evidence="5">
    <location>
        <begin position="234"/>
        <end position="258"/>
    </location>
</feature>
<feature type="region of interest" description="Disordered" evidence="5">
    <location>
        <begin position="427"/>
        <end position="557"/>
    </location>
</feature>
<feature type="compositionally biased region" description="Acidic residues" evidence="5">
    <location>
        <begin position="460"/>
        <end position="476"/>
    </location>
</feature>
<feature type="domain" description="R3H" evidence="6">
    <location>
        <begin position="711"/>
        <end position="775"/>
    </location>
</feature>
<proteinExistence type="predicted"/>
<dbReference type="EMBL" id="CCBP010000333">
    <property type="protein sequence ID" value="CDO76051.1"/>
    <property type="molecule type" value="Genomic_DNA"/>
</dbReference>
<keyword evidence="8" id="KW-1185">Reference proteome</keyword>
<dbReference type="OMA" id="AMSVQMT"/>
<feature type="compositionally biased region" description="Basic and acidic residues" evidence="5">
    <location>
        <begin position="427"/>
        <end position="439"/>
    </location>
</feature>
<comment type="subcellular location">
    <subcellularLocation>
        <location evidence="1">Nucleus</location>
    </subcellularLocation>
</comment>
<protein>
    <recommendedName>
        <fullName evidence="6">R3H domain-containing protein</fullName>
    </recommendedName>
</protein>
<keyword evidence="2" id="KW-0507">mRNA processing</keyword>
<dbReference type="GO" id="GO:0006397">
    <property type="term" value="P:mRNA processing"/>
    <property type="evidence" value="ECO:0007669"/>
    <property type="project" value="UniProtKB-KW"/>
</dbReference>
<evidence type="ECO:0000256" key="5">
    <source>
        <dbReference type="SAM" id="MobiDB-lite"/>
    </source>
</evidence>
<evidence type="ECO:0000256" key="1">
    <source>
        <dbReference type="ARBA" id="ARBA00004123"/>
    </source>
</evidence>
<dbReference type="GO" id="GO:0005634">
    <property type="term" value="C:nucleus"/>
    <property type="evidence" value="ECO:0007669"/>
    <property type="project" value="UniProtKB-SubCell"/>
</dbReference>
<sequence>MPGSGASTPRYAFPTYGKGRGLGRGEPVAADNLQRTYGFGRNLASKLQAGAPLSKVLYEDRPLLKPIIFVRSVHNPTLFQEEEDIFKPVVEPAVDGDEKSHVPTADAVSRVFNPNADAFDDSEADEEELEEIDFADIGRLQAEVDAAAAVTDTTATQPITVNEQTTFFVDITPAPIRLNKKPERIAVNKLDGALGQAADDDEVIVYVAPHPRPTRARTPQQDAPATVDTIPSTSILTGLAGGSDASTARASPPTEERSTVVLELGTLYPEEPSSVQEQMSVSLGPDPSELPPPPSFDNMSFAFEKTAARKQTRRLHPVGTPRSLLKRSRKARRKSLRGFGAYGAMHEEAQLHDVDPRCDEQRRGDSDVNWGDSDEDDAVEELSTGVADMEIDENVSLAAMKRFVHSMSAEGSQHVTMDDVADIARIKVEDEEEKTRGAESAEEEDDSERAEEHLAIPEDVGLESESESETEDEEVEAIFRAEEAELVGESDHNGAQIRGVRDAGDDEDDEDEDDESAEESSDDEETPKRGFQARLERLRASTGKGKGRAAVSFSDDESSDDAMSVQMTWADEDEDFFDSIEVLPHPLLCTLGLTTLPQAILEENQDILLPRDRKSKKKLFTAIRDGTFERDMFTDMMTPAKRGKTRDVPDELREQWEKDRAKKAENKRKRAEDRMKVAADPLAHHRGGKKGRKAMLAAARAAADADLPNRITDFVSLEQQIRRFLADIGGPQIMSLPPADKETRKRVHELATAFNLKSQSKGSGDSRYTTLTKTSRSGIGINERKIRRILKQATNGAWEGPETGKSGRSKAMSLAKHREGEEVGKASYPRNFVRKHTLTTPVYRRLQRSARQTSASRCWPLWVGPMETV</sequence>
<dbReference type="SMART" id="SM00393">
    <property type="entry name" value="R3H"/>
    <property type="match status" value="1"/>
</dbReference>
<dbReference type="InterPro" id="IPR036867">
    <property type="entry name" value="R3H_dom_sf"/>
</dbReference>
<dbReference type="GO" id="GO:0008380">
    <property type="term" value="P:RNA splicing"/>
    <property type="evidence" value="ECO:0007669"/>
    <property type="project" value="UniProtKB-KW"/>
</dbReference>
<feature type="region of interest" description="Disordered" evidence="5">
    <location>
        <begin position="796"/>
        <end position="823"/>
    </location>
</feature>